<dbReference type="NCBIfam" id="TIGR00104">
    <property type="entry name" value="tRNA_TsaA"/>
    <property type="match status" value="1"/>
</dbReference>
<reference evidence="5" key="1">
    <citation type="submission" date="2014-03" db="EMBL/GenBank/DDBJ databases">
        <title>The sialotranscriptome of Amblyomma triste, Amblyomma parvum and Amblyomma cajennense ticks, uncovered by 454-based RNA-seq.</title>
        <authorList>
            <person name="Garcia G.R."/>
            <person name="Gardinassi L.G."/>
            <person name="Ribeiro J.M."/>
            <person name="Anatrielo E."/>
            <person name="Ferreira B.R."/>
            <person name="Moreira H.N."/>
            <person name="Mafra C."/>
            <person name="Olegario M.M."/>
            <person name="Szabo P.J."/>
            <person name="Miranda-Santos I.K."/>
            <person name="Maruyama S.R."/>
        </authorList>
    </citation>
    <scope>NUCLEOTIDE SEQUENCE</scope>
    <source>
        <strain evidence="5">Araguapaz</strain>
        <tissue evidence="5">Salivary glands</tissue>
    </source>
</reference>
<protein>
    <recommendedName>
        <fullName evidence="4">TsaA-like domain-containing protein</fullName>
    </recommendedName>
</protein>
<dbReference type="EMBL" id="GBBL01002572">
    <property type="protein sequence ID" value="JAC24748.1"/>
    <property type="molecule type" value="mRNA"/>
</dbReference>
<dbReference type="CDD" id="cd09281">
    <property type="entry name" value="UPF0066"/>
    <property type="match status" value="1"/>
</dbReference>
<dbReference type="Gene3D" id="2.40.30.70">
    <property type="entry name" value="YaeB-like"/>
    <property type="match status" value="1"/>
</dbReference>
<dbReference type="Pfam" id="PF01980">
    <property type="entry name" value="TrmO_N"/>
    <property type="match status" value="1"/>
</dbReference>
<dbReference type="InterPro" id="IPR036413">
    <property type="entry name" value="YaeB-like_sf"/>
</dbReference>
<accession>A0A023FVG9</accession>
<dbReference type="InterPro" id="IPR023370">
    <property type="entry name" value="TrmO-like_N"/>
</dbReference>
<evidence type="ECO:0000259" key="4">
    <source>
        <dbReference type="PROSITE" id="PS51668"/>
    </source>
</evidence>
<name>A0A023FVG9_AMBPA</name>
<dbReference type="PANTHER" id="PTHR12818">
    <property type="entry name" value="TRNA (ADENINE(37)-N6)-METHYLTRANSFERASE"/>
    <property type="match status" value="1"/>
</dbReference>
<organism evidence="5">
    <name type="scientific">Amblyomma parvum</name>
    <name type="common">South American tick</name>
    <dbReference type="NCBI Taxonomy" id="251391"/>
    <lineage>
        <taxon>Eukaryota</taxon>
        <taxon>Metazoa</taxon>
        <taxon>Ecdysozoa</taxon>
        <taxon>Arthropoda</taxon>
        <taxon>Chelicerata</taxon>
        <taxon>Arachnida</taxon>
        <taxon>Acari</taxon>
        <taxon>Parasitiformes</taxon>
        <taxon>Ixodida</taxon>
        <taxon>Ixodoidea</taxon>
        <taxon>Ixodidae</taxon>
        <taxon>Amblyomminae</taxon>
        <taxon>Amblyomma</taxon>
    </lineage>
</organism>
<dbReference type="PROSITE" id="PS51668">
    <property type="entry name" value="TSAA_2"/>
    <property type="match status" value="1"/>
</dbReference>
<keyword evidence="3" id="KW-0175">Coiled coil</keyword>
<dbReference type="InterPro" id="IPR040372">
    <property type="entry name" value="YaeB-like"/>
</dbReference>
<evidence type="ECO:0000256" key="1">
    <source>
        <dbReference type="ARBA" id="ARBA00022691"/>
    </source>
</evidence>
<comment type="similarity">
    <text evidence="2">Belongs to the tRNA methyltransferase O family.</text>
</comment>
<keyword evidence="1" id="KW-0949">S-adenosyl-L-methionine</keyword>
<dbReference type="InterPro" id="IPR036414">
    <property type="entry name" value="YaeB_N_sf"/>
</dbReference>
<evidence type="ECO:0000313" key="5">
    <source>
        <dbReference type="EMBL" id="JAC24748.1"/>
    </source>
</evidence>
<dbReference type="AlphaFoldDB" id="A0A023FVG9"/>
<dbReference type="Gene3D" id="3.30.2310.10">
    <property type="entry name" value="YaeB-like"/>
    <property type="match status" value="1"/>
</dbReference>
<feature type="domain" description="TsaA-like" evidence="4">
    <location>
        <begin position="79"/>
        <end position="224"/>
    </location>
</feature>
<dbReference type="PANTHER" id="PTHR12818:SF0">
    <property type="entry name" value="TRNA (ADENINE(37)-N6)-METHYLTRANSFERASE"/>
    <property type="match status" value="1"/>
</dbReference>
<dbReference type="SUPFAM" id="SSF118196">
    <property type="entry name" value="YaeB-like"/>
    <property type="match status" value="1"/>
</dbReference>
<sequence>MTMPQTAPAPVEVLQQQLTVCRNEIANLRAKLRAMSAQFNKQCSELLLSLESKRGSAEAVTEVPKSPDDESANRRSFEFQPIGYIQTAFRFKNGTPRQGCICPNSQAVLTLDKKVFTCPEHSLEGLDKFSHVWLLSVFDRNARKDGSSGAFAYRSKVQPPRLGGQTWGVLASRSPHRPCPVGLTLARLESVQGSSLHLSGIDLVDGTPILDVKPYLPQYDSPRQEEPLGSAPEVKWAPWIGESSDLAVDFTPKARAELSRFHGRDSHPASEPPCSWCLQHFENANAAARALECLLKADPRSVHRKENCSDRLYYCVLDNIHVTAWFDEGRAEVLKLKPLEQEETSPLGQAECHD</sequence>
<proteinExistence type="evidence at transcript level"/>
<evidence type="ECO:0000256" key="3">
    <source>
        <dbReference type="SAM" id="Coils"/>
    </source>
</evidence>
<feature type="coiled-coil region" evidence="3">
    <location>
        <begin position="11"/>
        <end position="38"/>
    </location>
</feature>
<evidence type="ECO:0000256" key="2">
    <source>
        <dbReference type="ARBA" id="ARBA00033753"/>
    </source>
</evidence>